<dbReference type="RefSeq" id="WP_130503479.1">
    <property type="nucleotide sequence ID" value="NZ_SHLI01000001.1"/>
</dbReference>
<evidence type="ECO:0000259" key="2">
    <source>
        <dbReference type="PROSITE" id="PS01148"/>
    </source>
</evidence>
<dbReference type="PANTHER" id="PTHR33279:SF6">
    <property type="entry name" value="SULFUR CARRIER PROTEIN YEDF-RELATED"/>
    <property type="match status" value="1"/>
</dbReference>
<dbReference type="InterPro" id="IPR001455">
    <property type="entry name" value="TusA-like"/>
</dbReference>
<comment type="similarity">
    <text evidence="1">Belongs to the sulfur carrier protein TusA family.</text>
</comment>
<reference evidence="3 4" key="1">
    <citation type="submission" date="2019-02" db="EMBL/GenBank/DDBJ databases">
        <title>Genomic Encyclopedia of Type Strains, Phase IV (KMG-IV): sequencing the most valuable type-strain genomes for metagenomic binning, comparative biology and taxonomic classification.</title>
        <authorList>
            <person name="Goeker M."/>
        </authorList>
    </citation>
    <scope>NUCLEOTIDE SEQUENCE [LARGE SCALE GENOMIC DNA]</scope>
    <source>
        <strain evidence="3 4">DSM 21056</strain>
    </source>
</reference>
<dbReference type="InterPro" id="IPR036868">
    <property type="entry name" value="TusA-like_sf"/>
</dbReference>
<gene>
    <name evidence="3" type="ORF">EV698_1516</name>
</gene>
<evidence type="ECO:0000313" key="3">
    <source>
        <dbReference type="EMBL" id="RZU99232.1"/>
    </source>
</evidence>
<organism evidence="3 4">
    <name type="scientific">Spiribacter vilamensis</name>
    <dbReference type="NCBI Taxonomy" id="531306"/>
    <lineage>
        <taxon>Bacteria</taxon>
        <taxon>Pseudomonadati</taxon>
        <taxon>Pseudomonadota</taxon>
        <taxon>Gammaproteobacteria</taxon>
        <taxon>Chromatiales</taxon>
        <taxon>Ectothiorhodospiraceae</taxon>
        <taxon>Spiribacter</taxon>
    </lineage>
</organism>
<dbReference type="CDD" id="cd00291">
    <property type="entry name" value="SirA_YedF_YeeD"/>
    <property type="match status" value="1"/>
</dbReference>
<comment type="caution">
    <text evidence="3">The sequence shown here is derived from an EMBL/GenBank/DDBJ whole genome shotgun (WGS) entry which is preliminary data.</text>
</comment>
<dbReference type="Pfam" id="PF01206">
    <property type="entry name" value="TusA"/>
    <property type="match status" value="1"/>
</dbReference>
<dbReference type="SUPFAM" id="SSF64307">
    <property type="entry name" value="SirA-like"/>
    <property type="match status" value="1"/>
</dbReference>
<accession>A0A4Q8D1P2</accession>
<proteinExistence type="inferred from homology"/>
<dbReference type="OrthoDB" id="9797551at2"/>
<evidence type="ECO:0000313" key="4">
    <source>
        <dbReference type="Proteomes" id="UP000292298"/>
    </source>
</evidence>
<dbReference type="PROSITE" id="PS01148">
    <property type="entry name" value="UPF0033"/>
    <property type="match status" value="1"/>
</dbReference>
<dbReference type="AlphaFoldDB" id="A0A4Q8D1P2"/>
<protein>
    <submittedName>
        <fullName evidence="3">tRNA 2-thiouridine synthesizing protein A</fullName>
    </submittedName>
</protein>
<name>A0A4Q8D1P2_9GAMM</name>
<feature type="domain" description="UPF0033" evidence="2">
    <location>
        <begin position="13"/>
        <end position="37"/>
    </location>
</feature>
<keyword evidence="4" id="KW-1185">Reference proteome</keyword>
<dbReference type="EMBL" id="SHLI01000001">
    <property type="protein sequence ID" value="RZU99232.1"/>
    <property type="molecule type" value="Genomic_DNA"/>
</dbReference>
<dbReference type="PANTHER" id="PTHR33279">
    <property type="entry name" value="SULFUR CARRIER PROTEIN YEDF-RELATED"/>
    <property type="match status" value="1"/>
</dbReference>
<sequence length="82" mass="9177">MAATSQPHAHRELDLRGLSCPLPILRTKQALRDMAVGECVAVQATDPHAVIDFRAFCDTTEHRLLHEEQGDDVLTFWLEKGP</sequence>
<dbReference type="Proteomes" id="UP000292298">
    <property type="component" value="Unassembled WGS sequence"/>
</dbReference>
<dbReference type="Gene3D" id="3.30.110.40">
    <property type="entry name" value="TusA-like domain"/>
    <property type="match status" value="1"/>
</dbReference>
<evidence type="ECO:0000256" key="1">
    <source>
        <dbReference type="ARBA" id="ARBA00008984"/>
    </source>
</evidence>